<dbReference type="AlphaFoldDB" id="A0A9W9DBE4"/>
<evidence type="ECO:0000313" key="2">
    <source>
        <dbReference type="EMBL" id="KAJ4411947.1"/>
    </source>
</evidence>
<organism evidence="2 3">
    <name type="scientific">Didymella pomorum</name>
    <dbReference type="NCBI Taxonomy" id="749634"/>
    <lineage>
        <taxon>Eukaryota</taxon>
        <taxon>Fungi</taxon>
        <taxon>Dikarya</taxon>
        <taxon>Ascomycota</taxon>
        <taxon>Pezizomycotina</taxon>
        <taxon>Dothideomycetes</taxon>
        <taxon>Pleosporomycetidae</taxon>
        <taxon>Pleosporales</taxon>
        <taxon>Pleosporineae</taxon>
        <taxon>Didymellaceae</taxon>
        <taxon>Didymella</taxon>
    </lineage>
</organism>
<comment type="caution">
    <text evidence="2">The sequence shown here is derived from an EMBL/GenBank/DDBJ whole genome shotgun (WGS) entry which is preliminary data.</text>
</comment>
<reference evidence="2" key="1">
    <citation type="submission" date="2022-10" db="EMBL/GenBank/DDBJ databases">
        <title>Tapping the CABI collections for fungal endophytes: first genome assemblies for Collariella, Neodidymelliopsis, Ascochyta clinopodiicola, Didymella pomorum, Didymosphaeria variabile, Neocosmospora piperis and Neocucurbitaria cava.</title>
        <authorList>
            <person name="Hill R."/>
        </authorList>
    </citation>
    <scope>NUCLEOTIDE SEQUENCE</scope>
    <source>
        <strain evidence="2">IMI 355091</strain>
    </source>
</reference>
<keyword evidence="1" id="KW-1133">Transmembrane helix</keyword>
<proteinExistence type="predicted"/>
<keyword evidence="1" id="KW-0812">Transmembrane</keyword>
<dbReference type="Proteomes" id="UP001140510">
    <property type="component" value="Unassembled WGS sequence"/>
</dbReference>
<name>A0A9W9DBE4_9PLEO</name>
<sequence length="151" mass="17491">MFLDYRGKGPERFVVAWSQNISKATVGWYFRPSFFDFPNAHLNISRIEAVGYALERNVFRLYHPKTFNPHNRTTYDLSEPFMVIRPWEENMIKKAASNQKNADNKKLAIGVGVGVGVAWIVAFLVAWFASAWYQRRVLEKKGFMLSPARLD</sequence>
<keyword evidence="3" id="KW-1185">Reference proteome</keyword>
<protein>
    <submittedName>
        <fullName evidence="2">Uncharacterized protein</fullName>
    </submittedName>
</protein>
<dbReference type="EMBL" id="JAPEVA010000004">
    <property type="protein sequence ID" value="KAJ4411947.1"/>
    <property type="molecule type" value="Genomic_DNA"/>
</dbReference>
<feature type="transmembrane region" description="Helical" evidence="1">
    <location>
        <begin position="107"/>
        <end position="129"/>
    </location>
</feature>
<keyword evidence="1" id="KW-0472">Membrane</keyword>
<gene>
    <name evidence="2" type="ORF">N0V91_001085</name>
</gene>
<dbReference type="OrthoDB" id="3766209at2759"/>
<evidence type="ECO:0000313" key="3">
    <source>
        <dbReference type="Proteomes" id="UP001140510"/>
    </source>
</evidence>
<evidence type="ECO:0000256" key="1">
    <source>
        <dbReference type="SAM" id="Phobius"/>
    </source>
</evidence>
<accession>A0A9W9DBE4</accession>